<dbReference type="InterPro" id="IPR022086">
    <property type="entry name" value="IMCp"/>
</dbReference>
<accession>A0AAD8LJ67</accession>
<dbReference type="Proteomes" id="UP001230268">
    <property type="component" value="Unassembled WGS sequence"/>
</dbReference>
<feature type="compositionally biased region" description="Polar residues" evidence="1">
    <location>
        <begin position="193"/>
        <end position="209"/>
    </location>
</feature>
<dbReference type="AlphaFoldDB" id="A0AAD8LJ67"/>
<dbReference type="EMBL" id="JAVEPI010000005">
    <property type="protein sequence ID" value="KAK1441804.1"/>
    <property type="molecule type" value="Genomic_DNA"/>
</dbReference>
<evidence type="ECO:0000313" key="2">
    <source>
        <dbReference type="EMBL" id="KAK1441804.1"/>
    </source>
</evidence>
<feature type="compositionally biased region" description="Polar residues" evidence="1">
    <location>
        <begin position="1"/>
        <end position="12"/>
    </location>
</feature>
<comment type="caution">
    <text evidence="2">The sequence shown here is derived from an EMBL/GenBank/DDBJ whole genome shotgun (WGS) entry which is preliminary data.</text>
</comment>
<feature type="region of interest" description="Disordered" evidence="1">
    <location>
        <begin position="636"/>
        <end position="664"/>
    </location>
</feature>
<feature type="region of interest" description="Disordered" evidence="1">
    <location>
        <begin position="171"/>
        <end position="209"/>
    </location>
</feature>
<feature type="compositionally biased region" description="Basic and acidic residues" evidence="1">
    <location>
        <begin position="22"/>
        <end position="34"/>
    </location>
</feature>
<evidence type="ECO:0008006" key="4">
    <source>
        <dbReference type="Google" id="ProtNLM"/>
    </source>
</evidence>
<gene>
    <name evidence="2" type="ORF">BgAZ_501360</name>
</gene>
<sequence>MDETELQMSGSPNAVPDENPDALEHNQSSDKSEKNQFSLYECPTAACSIISSSGQQDVSSGLRGSLSHLFSLDGSENETSVDASEEASGRPTGLKPGLPPHLRDINAGALPYADATQVTGGFEDRSEGILVRGRATLTESPRKFIPHTPVVNTPVDRFTTTNVRSVVMPHVSASSTPLRTPAQETCPGGGLPSASTSVPQTPTMMQESPMSRVTMPNSVNVTSPAVKDYSRAVDFGNTSETSFVHEGYDTIQVPRYRPVEIVEKTVEVPVVHHVDTYVPKKEVQEIESFVRKPYIKYVDKVVDVPEIHYNDTIVEVPEYHEVTKTVQKVEIQERIKYVPKVEVRVVPKYVEVPVVKIVDKYEEYEEVEEIIKHVEKVEIVEVPREVVKHVVKPVKKIIEQERIIPVIQHRDVPVEKVKLVPKIENVELLREVPNIVDVPVPYNVFKVEYVDKPYAVPEYRDVPVAVPVRKTVTPIYHYQGEPEVVDVPIHRPYLVIHDHISFKPASQPIGENIRVVGSRPVDLGTLSEEERSDAEERMKGIAKERKLPMDQQATAVTQQYQIDQLHPNALKLGENHQPFAAQSTYHPLVRSPRQMGLTVNDSFSYPEFLFPEPSKSPKGDITKAKPVETFIYRNTPRSVFPPIQDGTQGDTYPLSATPTPRMGF</sequence>
<protein>
    <recommendedName>
        <fullName evidence="4">Membrane skeletal protein</fullName>
    </recommendedName>
</protein>
<feature type="region of interest" description="Disordered" evidence="1">
    <location>
        <begin position="74"/>
        <end position="101"/>
    </location>
</feature>
<feature type="region of interest" description="Disordered" evidence="1">
    <location>
        <begin position="1"/>
        <end position="37"/>
    </location>
</feature>
<name>A0AAD8LJ67_BABGI</name>
<evidence type="ECO:0000256" key="1">
    <source>
        <dbReference type="SAM" id="MobiDB-lite"/>
    </source>
</evidence>
<reference evidence="2" key="1">
    <citation type="submission" date="2023-08" db="EMBL/GenBank/DDBJ databases">
        <title>Draft sequence of the Babesia gibsoni genome.</title>
        <authorList>
            <person name="Yamagishi J.Y."/>
            <person name="Xuan X.X."/>
        </authorList>
    </citation>
    <scope>NUCLEOTIDE SEQUENCE</scope>
    <source>
        <strain evidence="2">Azabu</strain>
    </source>
</reference>
<keyword evidence="3" id="KW-1185">Reference proteome</keyword>
<feature type="compositionally biased region" description="Polar residues" evidence="1">
    <location>
        <begin position="645"/>
        <end position="658"/>
    </location>
</feature>
<dbReference type="Pfam" id="PF12314">
    <property type="entry name" value="IMCp"/>
    <property type="match status" value="1"/>
</dbReference>
<evidence type="ECO:0000313" key="3">
    <source>
        <dbReference type="Proteomes" id="UP001230268"/>
    </source>
</evidence>
<proteinExistence type="predicted"/>
<organism evidence="2 3">
    <name type="scientific">Babesia gibsoni</name>
    <dbReference type="NCBI Taxonomy" id="33632"/>
    <lineage>
        <taxon>Eukaryota</taxon>
        <taxon>Sar</taxon>
        <taxon>Alveolata</taxon>
        <taxon>Apicomplexa</taxon>
        <taxon>Aconoidasida</taxon>
        <taxon>Piroplasmida</taxon>
        <taxon>Babesiidae</taxon>
        <taxon>Babesia</taxon>
    </lineage>
</organism>